<dbReference type="AlphaFoldDB" id="A0A290Z3W5"/>
<accession>A0A290Z3W5</accession>
<dbReference type="InterPro" id="IPR033964">
    <property type="entry name" value="ABBA"/>
</dbReference>
<evidence type="ECO:0000313" key="2">
    <source>
        <dbReference type="EMBL" id="ATE53682.1"/>
    </source>
</evidence>
<proteinExistence type="predicted"/>
<organism evidence="2 3">
    <name type="scientific">Actinosynnema pretiosum</name>
    <dbReference type="NCBI Taxonomy" id="42197"/>
    <lineage>
        <taxon>Bacteria</taxon>
        <taxon>Bacillati</taxon>
        <taxon>Actinomycetota</taxon>
        <taxon>Actinomycetes</taxon>
        <taxon>Pseudonocardiales</taxon>
        <taxon>Pseudonocardiaceae</taxon>
        <taxon>Actinosynnema</taxon>
    </lineage>
</organism>
<dbReference type="SFLD" id="SFLDS00036">
    <property type="entry name" value="Aromatic_Prenyltransferase"/>
    <property type="match status" value="1"/>
</dbReference>
<protein>
    <recommendedName>
        <fullName evidence="4">Tryptophan dimethylallyltransferase</fullName>
    </recommendedName>
</protein>
<sequence length="373" mass="41133">MSTRPAVVHASRRTALYEVAGTAYRDFAAQQWVAACAALDFPFSELYRTLHELDSVLGQWADAPIGEAPRYPSFVSRDGFPLEFSVSWRGGVGEVRVLFESLGAEPTAKGAQEAGRALTRALGVLPGVSLDRYLRVEDLYVADDPVPYRPAVWHSLAHRRGEASRYKVYLNPQTRGVDRAHAVMRETMRRLGLERAWDHVERAGLDPGRDVLEFVALDLDERAEARVKVYYRHLGEVDLDRVASLARRHDPALAAPVYRAVYGDDAPVNEPMTCLAFREGLDTPDEANLYLRLPSVVASDAEAADRVAAAMRLCGLDPRPHHDVASALAPLPLDSVVGLHELLSFRTSSGARPDLGVYFRFGVYDSSVDGTHA</sequence>
<dbReference type="EMBL" id="CP023445">
    <property type="protein sequence ID" value="ATE53682.1"/>
    <property type="molecule type" value="Genomic_DNA"/>
</dbReference>
<dbReference type="GO" id="GO:0016765">
    <property type="term" value="F:transferase activity, transferring alkyl or aryl (other than methyl) groups"/>
    <property type="evidence" value="ECO:0007669"/>
    <property type="project" value="InterPro"/>
</dbReference>
<dbReference type="GO" id="GO:0009820">
    <property type="term" value="P:alkaloid metabolic process"/>
    <property type="evidence" value="ECO:0007669"/>
    <property type="project" value="InterPro"/>
</dbReference>
<evidence type="ECO:0000256" key="1">
    <source>
        <dbReference type="ARBA" id="ARBA00022679"/>
    </source>
</evidence>
<dbReference type="PANTHER" id="PTHR40627">
    <property type="entry name" value="INDOLE PRENYLTRANSFERASE TDIB-RELATED"/>
    <property type="match status" value="1"/>
</dbReference>
<dbReference type="Proteomes" id="UP000218505">
    <property type="component" value="Chromosome"/>
</dbReference>
<evidence type="ECO:0008006" key="4">
    <source>
        <dbReference type="Google" id="ProtNLM"/>
    </source>
</evidence>
<gene>
    <name evidence="2" type="ORF">CNX65_10585</name>
</gene>
<reference evidence="2" key="1">
    <citation type="submission" date="2017-09" db="EMBL/GenBank/DDBJ databases">
        <title>Complete Genome Sequence of ansamitocin-producing Bacterium Actinosynnema pretiosum X47.</title>
        <authorList>
            <person name="Cao G."/>
            <person name="Zong G."/>
            <person name="Zhong C."/>
            <person name="Fu J."/>
        </authorList>
    </citation>
    <scope>NUCLEOTIDE SEQUENCE [LARGE SCALE GENOMIC DNA]</scope>
    <source>
        <strain evidence="2">X47</strain>
    </source>
</reference>
<dbReference type="SFLD" id="SFLDG01162">
    <property type="entry name" value="I"/>
    <property type="match status" value="1"/>
</dbReference>
<evidence type="ECO:0000313" key="3">
    <source>
        <dbReference type="Proteomes" id="UP000218505"/>
    </source>
</evidence>
<dbReference type="PANTHER" id="PTHR40627:SF4">
    <property type="entry name" value="PRENYLTRANSFERASE ASQH1-RELATED"/>
    <property type="match status" value="1"/>
</dbReference>
<name>A0A290Z3W5_9PSEU</name>
<keyword evidence="1" id="KW-0808">Transferase</keyword>
<dbReference type="KEGG" id="apre:CNX65_10585"/>
<dbReference type="InterPro" id="IPR017795">
    <property type="entry name" value="ABBA_NscD-like"/>
</dbReference>
<dbReference type="Pfam" id="PF11991">
    <property type="entry name" value="Trp_DMAT"/>
    <property type="match status" value="1"/>
</dbReference>
<keyword evidence="3" id="KW-1185">Reference proteome</keyword>